<dbReference type="Gene3D" id="2.30.42.10">
    <property type="match status" value="1"/>
</dbReference>
<evidence type="ECO:0000256" key="7">
    <source>
        <dbReference type="ARBA" id="ARBA00022833"/>
    </source>
</evidence>
<organism evidence="13 14">
    <name type="scientific">Candidatus Colwellbacteria bacterium CG10_big_fil_rev_8_21_14_0_10_42_22</name>
    <dbReference type="NCBI Taxonomy" id="1974540"/>
    <lineage>
        <taxon>Bacteria</taxon>
        <taxon>Candidatus Colwelliibacteriota</taxon>
    </lineage>
</organism>
<keyword evidence="7" id="KW-0862">Zinc</keyword>
<evidence type="ECO:0000313" key="13">
    <source>
        <dbReference type="EMBL" id="PIR97799.1"/>
    </source>
</evidence>
<keyword evidence="4" id="KW-0645">Protease</keyword>
<evidence type="ECO:0000256" key="9">
    <source>
        <dbReference type="ARBA" id="ARBA00023049"/>
    </source>
</evidence>
<keyword evidence="5 11" id="KW-0812">Transmembrane</keyword>
<evidence type="ECO:0000256" key="4">
    <source>
        <dbReference type="ARBA" id="ARBA00022670"/>
    </source>
</evidence>
<evidence type="ECO:0000256" key="8">
    <source>
        <dbReference type="ARBA" id="ARBA00022989"/>
    </source>
</evidence>
<keyword evidence="9" id="KW-0482">Metalloprotease</keyword>
<dbReference type="SUPFAM" id="SSF50156">
    <property type="entry name" value="PDZ domain-like"/>
    <property type="match status" value="1"/>
</dbReference>
<comment type="subcellular location">
    <subcellularLocation>
        <location evidence="2">Membrane</location>
        <topology evidence="2">Multi-pass membrane protein</topology>
    </subcellularLocation>
</comment>
<dbReference type="InterPro" id="IPR004387">
    <property type="entry name" value="Pept_M50_Zn"/>
</dbReference>
<evidence type="ECO:0000256" key="5">
    <source>
        <dbReference type="ARBA" id="ARBA00022692"/>
    </source>
</evidence>
<dbReference type="InterPro" id="IPR036034">
    <property type="entry name" value="PDZ_sf"/>
</dbReference>
<dbReference type="PROSITE" id="PS50106">
    <property type="entry name" value="PDZ"/>
    <property type="match status" value="1"/>
</dbReference>
<dbReference type="Proteomes" id="UP000231466">
    <property type="component" value="Unassembled WGS sequence"/>
</dbReference>
<comment type="similarity">
    <text evidence="3">Belongs to the peptidase M50B family.</text>
</comment>
<evidence type="ECO:0000256" key="3">
    <source>
        <dbReference type="ARBA" id="ARBA00007931"/>
    </source>
</evidence>
<dbReference type="AlphaFoldDB" id="A0A2H0VHH5"/>
<feature type="transmembrane region" description="Helical" evidence="11">
    <location>
        <begin position="214"/>
        <end position="234"/>
    </location>
</feature>
<reference evidence="14" key="1">
    <citation type="submission" date="2017-09" db="EMBL/GenBank/DDBJ databases">
        <title>Depth-based differentiation of microbial function through sediment-hosted aquifers and enrichment of novel symbionts in the deep terrestrial subsurface.</title>
        <authorList>
            <person name="Probst A.J."/>
            <person name="Ladd B."/>
            <person name="Jarett J.K."/>
            <person name="Geller-Mcgrath D.E."/>
            <person name="Sieber C.M.K."/>
            <person name="Emerson J.B."/>
            <person name="Anantharaman K."/>
            <person name="Thomas B.C."/>
            <person name="Malmstrom R."/>
            <person name="Stieglmeier M."/>
            <person name="Klingl A."/>
            <person name="Woyke T."/>
            <person name="Ryan C.M."/>
            <person name="Banfield J.F."/>
        </authorList>
    </citation>
    <scope>NUCLEOTIDE SEQUENCE [LARGE SCALE GENOMIC DNA]</scope>
</reference>
<evidence type="ECO:0000313" key="14">
    <source>
        <dbReference type="Proteomes" id="UP000231466"/>
    </source>
</evidence>
<feature type="transmembrane region" description="Helical" evidence="11">
    <location>
        <begin position="308"/>
        <end position="327"/>
    </location>
</feature>
<feature type="domain" description="PDZ" evidence="12">
    <location>
        <begin position="115"/>
        <end position="167"/>
    </location>
</feature>
<dbReference type="EMBL" id="PFAH01000009">
    <property type="protein sequence ID" value="PIR97799.1"/>
    <property type="molecule type" value="Genomic_DNA"/>
</dbReference>
<keyword evidence="8 11" id="KW-1133">Transmembrane helix</keyword>
<dbReference type="PANTHER" id="PTHR42837">
    <property type="entry name" value="REGULATOR OF SIGMA-E PROTEASE RSEP"/>
    <property type="match status" value="1"/>
</dbReference>
<dbReference type="CDD" id="cd06163">
    <property type="entry name" value="S2P-M50_PDZ_RseP-like"/>
    <property type="match status" value="1"/>
</dbReference>
<keyword evidence="6" id="KW-0378">Hydrolase</keyword>
<protein>
    <recommendedName>
        <fullName evidence="12">PDZ domain-containing protein</fullName>
    </recommendedName>
</protein>
<evidence type="ECO:0000256" key="6">
    <source>
        <dbReference type="ARBA" id="ARBA00022801"/>
    </source>
</evidence>
<dbReference type="GO" id="GO:0016020">
    <property type="term" value="C:membrane"/>
    <property type="evidence" value="ECO:0007669"/>
    <property type="project" value="UniProtKB-SubCell"/>
</dbReference>
<keyword evidence="10 11" id="KW-0472">Membrane</keyword>
<evidence type="ECO:0000259" key="12">
    <source>
        <dbReference type="PROSITE" id="PS50106"/>
    </source>
</evidence>
<feature type="transmembrane region" description="Helical" evidence="11">
    <location>
        <begin position="254"/>
        <end position="278"/>
    </location>
</feature>
<sequence>MLTFLTILFLALLILGHEFGHFIAAKISGIQVDEFGVGYPPKIFSKKMGKTEYSLNLLPFGGFVRIHGDSDINLKDTKNPERSFHYQPFWKKAFVILSGVLINILIGWIAFSIVLGVGIPGGIFIENVIEGSPADLAGLRAGEIIENYSSTDEFLKYVEDHQGEEIVINDKKITPRINVPEGEGPLGVVVVPSGIEPVPFPNNIGVAFQSAMRMFGLIFVAIGSFLFGILSGNFEALSQFTGPVGVFNIVREAGGLGAIYLIQLLGIISLNLAVLNIIPFPALDGGRLLFISLQKIFGEKILNRKTEVIINVAGFLFLIALMILVTIRDIINL</sequence>
<comment type="cofactor">
    <cofactor evidence="1">
        <name>Zn(2+)</name>
        <dbReference type="ChEBI" id="CHEBI:29105"/>
    </cofactor>
</comment>
<proteinExistence type="inferred from homology"/>
<evidence type="ECO:0000256" key="2">
    <source>
        <dbReference type="ARBA" id="ARBA00004141"/>
    </source>
</evidence>
<dbReference type="InterPro" id="IPR008915">
    <property type="entry name" value="Peptidase_M50"/>
</dbReference>
<accession>A0A2H0VHH5</accession>
<evidence type="ECO:0000256" key="10">
    <source>
        <dbReference type="ARBA" id="ARBA00023136"/>
    </source>
</evidence>
<gene>
    <name evidence="13" type="ORF">COT89_02715</name>
</gene>
<name>A0A2H0VHH5_9BACT</name>
<feature type="transmembrane region" description="Helical" evidence="11">
    <location>
        <begin position="93"/>
        <end position="117"/>
    </location>
</feature>
<dbReference type="Pfam" id="PF02163">
    <property type="entry name" value="Peptidase_M50"/>
    <property type="match status" value="1"/>
</dbReference>
<dbReference type="GO" id="GO:0006508">
    <property type="term" value="P:proteolysis"/>
    <property type="evidence" value="ECO:0007669"/>
    <property type="project" value="UniProtKB-KW"/>
</dbReference>
<evidence type="ECO:0000256" key="11">
    <source>
        <dbReference type="SAM" id="Phobius"/>
    </source>
</evidence>
<comment type="caution">
    <text evidence="13">The sequence shown here is derived from an EMBL/GenBank/DDBJ whole genome shotgun (WGS) entry which is preliminary data.</text>
</comment>
<dbReference type="GO" id="GO:0004222">
    <property type="term" value="F:metalloendopeptidase activity"/>
    <property type="evidence" value="ECO:0007669"/>
    <property type="project" value="InterPro"/>
</dbReference>
<dbReference type="InterPro" id="IPR001478">
    <property type="entry name" value="PDZ"/>
</dbReference>
<dbReference type="PANTHER" id="PTHR42837:SF2">
    <property type="entry name" value="MEMBRANE METALLOPROTEASE ARASP2, CHLOROPLASTIC-RELATED"/>
    <property type="match status" value="1"/>
</dbReference>
<evidence type="ECO:0000256" key="1">
    <source>
        <dbReference type="ARBA" id="ARBA00001947"/>
    </source>
</evidence>